<dbReference type="Proteomes" id="UP000199615">
    <property type="component" value="Unassembled WGS sequence"/>
</dbReference>
<keyword evidence="7" id="KW-1185">Reference proteome</keyword>
<dbReference type="PANTHER" id="PTHR24567">
    <property type="entry name" value="CRP FAMILY TRANSCRIPTIONAL REGULATORY PROTEIN"/>
    <property type="match status" value="1"/>
</dbReference>
<dbReference type="InterPro" id="IPR018490">
    <property type="entry name" value="cNMP-bd_dom_sf"/>
</dbReference>
<reference evidence="7" key="1">
    <citation type="submission" date="2016-10" db="EMBL/GenBank/DDBJ databases">
        <authorList>
            <person name="Varghese N."/>
            <person name="Submissions S."/>
        </authorList>
    </citation>
    <scope>NUCLEOTIDE SEQUENCE [LARGE SCALE GENOMIC DNA]</scope>
    <source>
        <strain evidence="7">DSM 123</strain>
    </source>
</reference>
<dbReference type="SUPFAM" id="SSF51206">
    <property type="entry name" value="cAMP-binding domain-like"/>
    <property type="match status" value="1"/>
</dbReference>
<keyword evidence="3" id="KW-0804">Transcription</keyword>
<dbReference type="PANTHER" id="PTHR24567:SF74">
    <property type="entry name" value="HTH-TYPE TRANSCRIPTIONAL REGULATOR ARCR"/>
    <property type="match status" value="1"/>
</dbReference>
<gene>
    <name evidence="6" type="ORF">SAMN05444123_10772</name>
</gene>
<dbReference type="InterPro" id="IPR012318">
    <property type="entry name" value="HTH_CRP"/>
</dbReference>
<dbReference type="PROSITE" id="PS51063">
    <property type="entry name" value="HTH_CRP_2"/>
    <property type="match status" value="1"/>
</dbReference>
<evidence type="ECO:0000313" key="6">
    <source>
        <dbReference type="EMBL" id="SEP02913.1"/>
    </source>
</evidence>
<organism evidence="6 7">
    <name type="scientific">Rhodopseudomonas pseudopalustris</name>
    <dbReference type="NCBI Taxonomy" id="1513892"/>
    <lineage>
        <taxon>Bacteria</taxon>
        <taxon>Pseudomonadati</taxon>
        <taxon>Pseudomonadota</taxon>
        <taxon>Alphaproteobacteria</taxon>
        <taxon>Hyphomicrobiales</taxon>
        <taxon>Nitrobacteraceae</taxon>
        <taxon>Rhodopseudomonas</taxon>
    </lineage>
</organism>
<dbReference type="InterPro" id="IPR050397">
    <property type="entry name" value="Env_Response_Regulators"/>
</dbReference>
<dbReference type="InterPro" id="IPR036390">
    <property type="entry name" value="WH_DNA-bd_sf"/>
</dbReference>
<dbReference type="GO" id="GO:0005829">
    <property type="term" value="C:cytosol"/>
    <property type="evidence" value="ECO:0007669"/>
    <property type="project" value="TreeGrafter"/>
</dbReference>
<dbReference type="InterPro" id="IPR036388">
    <property type="entry name" value="WH-like_DNA-bd_sf"/>
</dbReference>
<feature type="domain" description="HTH crp-type" evidence="5">
    <location>
        <begin position="152"/>
        <end position="220"/>
    </location>
</feature>
<dbReference type="InterPro" id="IPR014710">
    <property type="entry name" value="RmlC-like_jellyroll"/>
</dbReference>
<keyword evidence="1" id="KW-0805">Transcription regulation</keyword>
<dbReference type="InterPro" id="IPR000595">
    <property type="entry name" value="cNMP-bd_dom"/>
</dbReference>
<feature type="domain" description="Cyclic nucleotide-binding" evidence="4">
    <location>
        <begin position="18"/>
        <end position="138"/>
    </location>
</feature>
<dbReference type="AlphaFoldDB" id="A0A1H8UIY1"/>
<dbReference type="Gene3D" id="2.60.120.10">
    <property type="entry name" value="Jelly Rolls"/>
    <property type="match status" value="1"/>
</dbReference>
<keyword evidence="2" id="KW-0238">DNA-binding</keyword>
<evidence type="ECO:0000259" key="5">
    <source>
        <dbReference type="PROSITE" id="PS51063"/>
    </source>
</evidence>
<proteinExistence type="predicted"/>
<dbReference type="GO" id="GO:0003700">
    <property type="term" value="F:DNA-binding transcription factor activity"/>
    <property type="evidence" value="ECO:0007669"/>
    <property type="project" value="TreeGrafter"/>
</dbReference>
<evidence type="ECO:0000256" key="3">
    <source>
        <dbReference type="ARBA" id="ARBA00023163"/>
    </source>
</evidence>
<evidence type="ECO:0000259" key="4">
    <source>
        <dbReference type="PROSITE" id="PS50042"/>
    </source>
</evidence>
<accession>A0A1H8UIY1</accession>
<dbReference type="CDD" id="cd00038">
    <property type="entry name" value="CAP_ED"/>
    <property type="match status" value="1"/>
</dbReference>
<dbReference type="SMART" id="SM00100">
    <property type="entry name" value="cNMP"/>
    <property type="match status" value="1"/>
</dbReference>
<dbReference type="RefSeq" id="WP_092684735.1">
    <property type="nucleotide sequence ID" value="NZ_FODT01000007.1"/>
</dbReference>
<protein>
    <submittedName>
        <fullName evidence="6">Transcriptional regulator, Crp/Fnr family</fullName>
    </submittedName>
</protein>
<name>A0A1H8UIY1_9BRAD</name>
<evidence type="ECO:0000313" key="7">
    <source>
        <dbReference type="Proteomes" id="UP000199615"/>
    </source>
</evidence>
<dbReference type="PROSITE" id="PS50042">
    <property type="entry name" value="CNMP_BINDING_3"/>
    <property type="match status" value="1"/>
</dbReference>
<evidence type="ECO:0000256" key="2">
    <source>
        <dbReference type="ARBA" id="ARBA00023125"/>
    </source>
</evidence>
<dbReference type="Gene3D" id="1.10.10.10">
    <property type="entry name" value="Winged helix-like DNA-binding domain superfamily/Winged helix DNA-binding domain"/>
    <property type="match status" value="1"/>
</dbReference>
<dbReference type="OrthoDB" id="190787at2"/>
<dbReference type="Pfam" id="PF13545">
    <property type="entry name" value="HTH_Crp_2"/>
    <property type="match status" value="1"/>
</dbReference>
<dbReference type="SMART" id="SM00419">
    <property type="entry name" value="HTH_CRP"/>
    <property type="match status" value="1"/>
</dbReference>
<evidence type="ECO:0000256" key="1">
    <source>
        <dbReference type="ARBA" id="ARBA00023015"/>
    </source>
</evidence>
<dbReference type="SUPFAM" id="SSF46785">
    <property type="entry name" value="Winged helix' DNA-binding domain"/>
    <property type="match status" value="1"/>
</dbReference>
<dbReference type="EMBL" id="FODT01000007">
    <property type="protein sequence ID" value="SEP02913.1"/>
    <property type="molecule type" value="Genomic_DNA"/>
</dbReference>
<dbReference type="Pfam" id="PF00027">
    <property type="entry name" value="cNMP_binding"/>
    <property type="match status" value="1"/>
</dbReference>
<dbReference type="GO" id="GO:0003677">
    <property type="term" value="F:DNA binding"/>
    <property type="evidence" value="ECO:0007669"/>
    <property type="project" value="UniProtKB-KW"/>
</dbReference>
<sequence>MASKLTGGDLQIITRIAVFRGLKPETVAHMIAPATAVNVRAREPIVRQDEPATAFFIVIDGWVKLFRSNLAGDEAVIEIMTKGGSFAEAAALTGSRYLATAEAVSEARVARIPADHLVRCIRHNPDISISMIASICQHMHFLVQRVEQLKAQSGVQRLAEFLVSLALNQQGACALVLPYDKTLIAGELGLTPESLSRAFAKLRCIGVSVDASQVAVRDVGRLRKLAADGRSAVRGTLQVVR</sequence>